<dbReference type="Pfam" id="PF07439">
    <property type="entry name" value="DUF1515"/>
    <property type="match status" value="1"/>
</dbReference>
<dbReference type="RefSeq" id="WP_306887667.1">
    <property type="nucleotide sequence ID" value="NZ_JAUSUL010000008.1"/>
</dbReference>
<organism evidence="2 3">
    <name type="scientific">Amorphus orientalis</name>
    <dbReference type="NCBI Taxonomy" id="649198"/>
    <lineage>
        <taxon>Bacteria</taxon>
        <taxon>Pseudomonadati</taxon>
        <taxon>Pseudomonadota</taxon>
        <taxon>Alphaproteobacteria</taxon>
        <taxon>Hyphomicrobiales</taxon>
        <taxon>Amorphaceae</taxon>
        <taxon>Amorphus</taxon>
    </lineage>
</organism>
<keyword evidence="1" id="KW-0472">Membrane</keyword>
<evidence type="ECO:0000313" key="2">
    <source>
        <dbReference type="EMBL" id="MDQ0317740.1"/>
    </source>
</evidence>
<gene>
    <name evidence="2" type="ORF">J2S73_004227</name>
</gene>
<dbReference type="Proteomes" id="UP001229244">
    <property type="component" value="Unassembled WGS sequence"/>
</dbReference>
<dbReference type="EMBL" id="JAUSUL010000008">
    <property type="protein sequence ID" value="MDQ0317740.1"/>
    <property type="molecule type" value="Genomic_DNA"/>
</dbReference>
<proteinExistence type="predicted"/>
<reference evidence="2" key="1">
    <citation type="submission" date="2023-07" db="EMBL/GenBank/DDBJ databases">
        <title>Genomic Encyclopedia of Type Strains, Phase IV (KMG-IV): sequencing the most valuable type-strain genomes for metagenomic binning, comparative biology and taxonomic classification.</title>
        <authorList>
            <person name="Goeker M."/>
        </authorList>
    </citation>
    <scope>NUCLEOTIDE SEQUENCE</scope>
    <source>
        <strain evidence="2">DSM 21202</strain>
    </source>
</reference>
<dbReference type="InterPro" id="IPR010889">
    <property type="entry name" value="DUF1515"/>
</dbReference>
<comment type="caution">
    <text evidence="2">The sequence shown here is derived from an EMBL/GenBank/DDBJ whole genome shotgun (WGS) entry which is preliminary data.</text>
</comment>
<keyword evidence="3" id="KW-1185">Reference proteome</keyword>
<protein>
    <submittedName>
        <fullName evidence="2">Uncharacterized protein</fullName>
    </submittedName>
</protein>
<sequence length="128" mass="14004">MSPTSGSPLPPSEVARLYEAVGRLTASVEATRADVKRMEERSNAGLSRVYERLDTSARRMAEVEASLKSLDTSYEEDVKPTIEFVRSLRQRGVGFLAAAGIAGTGIGSVAATTLYIYWDKMIKFLQNL</sequence>
<evidence type="ECO:0000313" key="3">
    <source>
        <dbReference type="Proteomes" id="UP001229244"/>
    </source>
</evidence>
<evidence type="ECO:0000256" key="1">
    <source>
        <dbReference type="SAM" id="Phobius"/>
    </source>
</evidence>
<keyword evidence="1" id="KW-1133">Transmembrane helix</keyword>
<accession>A0AAE3VTV0</accession>
<dbReference type="AlphaFoldDB" id="A0AAE3VTV0"/>
<name>A0AAE3VTV0_9HYPH</name>
<keyword evidence="1" id="KW-0812">Transmembrane</keyword>
<feature type="transmembrane region" description="Helical" evidence="1">
    <location>
        <begin position="93"/>
        <end position="118"/>
    </location>
</feature>